<evidence type="ECO:0000313" key="3">
    <source>
        <dbReference type="EMBL" id="OAM91563.1"/>
    </source>
</evidence>
<accession>A0A178INT2</accession>
<dbReference type="GO" id="GO:0006508">
    <property type="term" value="P:proteolysis"/>
    <property type="evidence" value="ECO:0007669"/>
    <property type="project" value="InterPro"/>
</dbReference>
<gene>
    <name evidence="3" type="ORF">AW736_02685</name>
</gene>
<reference evidence="3 4" key="1">
    <citation type="submission" date="2016-01" db="EMBL/GenBank/DDBJ databases">
        <title>High potential of lignocellulose degradation of a new Verrucomicrobia species.</title>
        <authorList>
            <person name="Wang Y."/>
            <person name="Shi Y."/>
            <person name="Qiu Z."/>
            <person name="Liu S."/>
            <person name="Yang H."/>
        </authorList>
    </citation>
    <scope>NUCLEOTIDE SEQUENCE [LARGE SCALE GENOMIC DNA]</scope>
    <source>
        <strain evidence="3 4">TSB47</strain>
    </source>
</reference>
<dbReference type="OrthoDB" id="200015at2"/>
<name>A0A178INT2_9BACT</name>
<dbReference type="Pfam" id="PF19955">
    <property type="entry name" value="EAD1"/>
    <property type="match status" value="1"/>
</dbReference>
<evidence type="ECO:0000259" key="2">
    <source>
        <dbReference type="Pfam" id="PF19955"/>
    </source>
</evidence>
<feature type="domain" description="Peptidase C14 caspase" evidence="1">
    <location>
        <begin position="12"/>
        <end position="258"/>
    </location>
</feature>
<dbReference type="Gene3D" id="3.40.50.1460">
    <property type="match status" value="1"/>
</dbReference>
<dbReference type="RefSeq" id="WP_068768736.1">
    <property type="nucleotide sequence ID" value="NZ_CP109796.1"/>
</dbReference>
<sequence>MNPITASNFPGGHALVIAIAAYPKVPPLPAAVVHDAREIAAVLTSPAHCGYLPQNVTQLLDGQATLDAVRRELATLATHTHPQDTVVIFFSGHGARLGVAPAEESALVPFDCTPLDLTATTLSEVEFSAALAAIPAQRLVVLIDACHSAGAGRFKAAAEVPDMDLGFTEKSLVRLAIGRGRVLIASSRASETSLVLGGAKNSLFTEHLVAALRGGAHTQGDGLIRIFDIFNYVAEKVRGAAPGLQHPVFKASDLEDNFPLALDRGGQKTLADQTIGANPSDPWQRLEKVLAELYPTGPQDQEIWARAGGDLSRLRLNGTGRANWFAALKVLRQGGGGDTITRRTLVQAALEEFPHHPDLLGF</sequence>
<dbReference type="PANTHER" id="PTHR22576:SF37">
    <property type="entry name" value="MUCOSA-ASSOCIATED LYMPHOID TISSUE LYMPHOMA TRANSLOCATION PROTEIN 1"/>
    <property type="match status" value="1"/>
</dbReference>
<dbReference type="STRING" id="1184151.AW736_02685"/>
<dbReference type="InterPro" id="IPR011600">
    <property type="entry name" value="Pept_C14_caspase"/>
</dbReference>
<proteinExistence type="predicted"/>
<dbReference type="Pfam" id="PF00656">
    <property type="entry name" value="Peptidase_C14"/>
    <property type="match status" value="1"/>
</dbReference>
<keyword evidence="4" id="KW-1185">Reference proteome</keyword>
<organism evidence="3 4">
    <name type="scientific">Termitidicoccus mucosus</name>
    <dbReference type="NCBI Taxonomy" id="1184151"/>
    <lineage>
        <taxon>Bacteria</taxon>
        <taxon>Pseudomonadati</taxon>
        <taxon>Verrucomicrobiota</taxon>
        <taxon>Opitutia</taxon>
        <taxon>Opitutales</taxon>
        <taxon>Opitutaceae</taxon>
        <taxon>Termitidicoccus</taxon>
    </lineage>
</organism>
<dbReference type="PANTHER" id="PTHR22576">
    <property type="entry name" value="MUCOSA ASSOCIATED LYMPHOID TISSUE LYMPHOMA TRANSLOCATION PROTEIN 1/PARACASPASE"/>
    <property type="match status" value="1"/>
</dbReference>
<feature type="domain" description="Effector-associated" evidence="2">
    <location>
        <begin position="282"/>
        <end position="359"/>
    </location>
</feature>
<evidence type="ECO:0000259" key="1">
    <source>
        <dbReference type="Pfam" id="PF00656"/>
    </source>
</evidence>
<dbReference type="InterPro" id="IPR029030">
    <property type="entry name" value="Caspase-like_dom_sf"/>
</dbReference>
<dbReference type="InterPro" id="IPR052039">
    <property type="entry name" value="Caspase-related_regulators"/>
</dbReference>
<dbReference type="EMBL" id="LRRQ01000023">
    <property type="protein sequence ID" value="OAM91563.1"/>
    <property type="molecule type" value="Genomic_DNA"/>
</dbReference>
<comment type="caution">
    <text evidence="3">The sequence shown here is derived from an EMBL/GenBank/DDBJ whole genome shotgun (WGS) entry which is preliminary data.</text>
</comment>
<dbReference type="InterPro" id="IPR045430">
    <property type="entry name" value="EAD1"/>
</dbReference>
<dbReference type="SUPFAM" id="SSF52129">
    <property type="entry name" value="Caspase-like"/>
    <property type="match status" value="1"/>
</dbReference>
<dbReference type="Proteomes" id="UP000078486">
    <property type="component" value="Unassembled WGS sequence"/>
</dbReference>
<dbReference type="GO" id="GO:0004197">
    <property type="term" value="F:cysteine-type endopeptidase activity"/>
    <property type="evidence" value="ECO:0007669"/>
    <property type="project" value="InterPro"/>
</dbReference>
<protein>
    <submittedName>
        <fullName evidence="3">Peptidase C14 caspase catalytic subunit p20</fullName>
    </submittedName>
</protein>
<evidence type="ECO:0000313" key="4">
    <source>
        <dbReference type="Proteomes" id="UP000078486"/>
    </source>
</evidence>
<dbReference type="AlphaFoldDB" id="A0A178INT2"/>